<dbReference type="GO" id="GO:0005524">
    <property type="term" value="F:ATP binding"/>
    <property type="evidence" value="ECO:0007669"/>
    <property type="project" value="InterPro"/>
</dbReference>
<accession>A0A1J5RCB9</accession>
<dbReference type="InterPro" id="IPR037219">
    <property type="entry name" value="Peptidase_M41-like"/>
</dbReference>
<reference evidence="1" key="1">
    <citation type="submission" date="2016-10" db="EMBL/GenBank/DDBJ databases">
        <title>Sequence of Gallionella enrichment culture.</title>
        <authorList>
            <person name="Poehlein A."/>
            <person name="Muehling M."/>
            <person name="Daniel R."/>
        </authorList>
    </citation>
    <scope>NUCLEOTIDE SEQUENCE</scope>
</reference>
<dbReference type="Gene3D" id="1.20.58.760">
    <property type="entry name" value="Peptidase M41"/>
    <property type="match status" value="1"/>
</dbReference>
<dbReference type="SUPFAM" id="SSF140990">
    <property type="entry name" value="FtsH protease domain-like"/>
    <property type="match status" value="1"/>
</dbReference>
<dbReference type="GO" id="GO:0006508">
    <property type="term" value="P:proteolysis"/>
    <property type="evidence" value="ECO:0007669"/>
    <property type="project" value="InterPro"/>
</dbReference>
<gene>
    <name evidence="1" type="ORF">GALL_243280</name>
</gene>
<proteinExistence type="predicted"/>
<name>A0A1J5RCB9_9ZZZZ</name>
<dbReference type="GO" id="GO:0004222">
    <property type="term" value="F:metalloendopeptidase activity"/>
    <property type="evidence" value="ECO:0007669"/>
    <property type="project" value="InterPro"/>
</dbReference>
<dbReference type="AlphaFoldDB" id="A0A1J5RCB9"/>
<sequence length="228" mass="25390">MSTSKLRNRKSLDGINYWVAVHEASHAVANWQLAKELGGNFPWFDRVFVRTPAEVDAGLYVDDRGRSDDILGAVEGKAFYNPVTMLVCGQKGSMLTIERGDNMSEADFKKFMGTQRALMEAEAVSRLAGPAGEALYLRVPKWMFWHELAYCNGSDWRTASCCVWEFSSTDDDFDKTMNRVQRKAAGLVRQHWSAIAALADALMVRHSLTVEEALPIMETATTSQAIAA</sequence>
<comment type="caution">
    <text evidence="1">The sequence shown here is derived from an EMBL/GenBank/DDBJ whole genome shotgun (WGS) entry which is preliminary data.</text>
</comment>
<dbReference type="GO" id="GO:0004176">
    <property type="term" value="F:ATP-dependent peptidase activity"/>
    <property type="evidence" value="ECO:0007669"/>
    <property type="project" value="InterPro"/>
</dbReference>
<protein>
    <submittedName>
        <fullName evidence="1">Uncharacterized protein</fullName>
    </submittedName>
</protein>
<evidence type="ECO:0000313" key="1">
    <source>
        <dbReference type="EMBL" id="OIQ93736.1"/>
    </source>
</evidence>
<dbReference type="EMBL" id="MLJW01000201">
    <property type="protein sequence ID" value="OIQ93736.1"/>
    <property type="molecule type" value="Genomic_DNA"/>
</dbReference>
<organism evidence="1">
    <name type="scientific">mine drainage metagenome</name>
    <dbReference type="NCBI Taxonomy" id="410659"/>
    <lineage>
        <taxon>unclassified sequences</taxon>
        <taxon>metagenomes</taxon>
        <taxon>ecological metagenomes</taxon>
    </lineage>
</organism>